<evidence type="ECO:0000256" key="7">
    <source>
        <dbReference type="SAM" id="Phobius"/>
    </source>
</evidence>
<name>A0A813FWB8_POLGL</name>
<evidence type="ECO:0008006" key="10">
    <source>
        <dbReference type="Google" id="ProtNLM"/>
    </source>
</evidence>
<sequence length="130" mass="13213">LLAPRPCCVLVPHSASHLRAAMAMARRNTGSLLVVALAACAIYFLLPAAETFLAPQALRGSSMPGSEANTLAQGSAYQAEARSSRVIVKATGDPPQKINLLFLGLLAGTAALGLLAVFAYGSYSGAGSGL</sequence>
<evidence type="ECO:0000313" key="8">
    <source>
        <dbReference type="EMBL" id="CAE8616588.1"/>
    </source>
</evidence>
<dbReference type="InterPro" id="IPR002682">
    <property type="entry name" value="PSII_PsbJ"/>
</dbReference>
<dbReference type="Pfam" id="PF01788">
    <property type="entry name" value="PsbJ"/>
    <property type="match status" value="1"/>
</dbReference>
<organism evidence="8 9">
    <name type="scientific">Polarella glacialis</name>
    <name type="common">Dinoflagellate</name>
    <dbReference type="NCBI Taxonomy" id="89957"/>
    <lineage>
        <taxon>Eukaryota</taxon>
        <taxon>Sar</taxon>
        <taxon>Alveolata</taxon>
        <taxon>Dinophyceae</taxon>
        <taxon>Suessiales</taxon>
        <taxon>Suessiaceae</taxon>
        <taxon>Polarella</taxon>
    </lineage>
</organism>
<evidence type="ECO:0000256" key="2">
    <source>
        <dbReference type="ARBA" id="ARBA00022531"/>
    </source>
</evidence>
<gene>
    <name evidence="8" type="ORF">PGLA1383_LOCUS34266</name>
</gene>
<reference evidence="8" key="1">
    <citation type="submission" date="2021-02" db="EMBL/GenBank/DDBJ databases">
        <authorList>
            <person name="Dougan E. K."/>
            <person name="Rhodes N."/>
            <person name="Thang M."/>
            <person name="Chan C."/>
        </authorList>
    </citation>
    <scope>NUCLEOTIDE SEQUENCE</scope>
</reference>
<dbReference type="SUPFAM" id="SSF161021">
    <property type="entry name" value="Photosystem II reaction center protein J, PsbJ"/>
    <property type="match status" value="1"/>
</dbReference>
<evidence type="ECO:0000256" key="3">
    <source>
        <dbReference type="ARBA" id="ARBA00022692"/>
    </source>
</evidence>
<keyword evidence="5 7" id="KW-0472">Membrane</keyword>
<evidence type="ECO:0000256" key="6">
    <source>
        <dbReference type="ARBA" id="ARBA00023276"/>
    </source>
</evidence>
<accession>A0A813FWB8</accession>
<dbReference type="GO" id="GO:0015979">
    <property type="term" value="P:photosynthesis"/>
    <property type="evidence" value="ECO:0007669"/>
    <property type="project" value="UniProtKB-KW"/>
</dbReference>
<feature type="non-terminal residue" evidence="8">
    <location>
        <position position="1"/>
    </location>
</feature>
<keyword evidence="2" id="KW-0602">Photosynthesis</keyword>
<keyword evidence="1" id="KW-0674">Reaction center</keyword>
<evidence type="ECO:0000256" key="4">
    <source>
        <dbReference type="ARBA" id="ARBA00022989"/>
    </source>
</evidence>
<comment type="caution">
    <text evidence="8">The sequence shown here is derived from an EMBL/GenBank/DDBJ whole genome shotgun (WGS) entry which is preliminary data.</text>
</comment>
<dbReference type="EMBL" id="CAJNNV010025917">
    <property type="protein sequence ID" value="CAE8616588.1"/>
    <property type="molecule type" value="Genomic_DNA"/>
</dbReference>
<dbReference type="Gene3D" id="6.10.250.2070">
    <property type="match status" value="1"/>
</dbReference>
<evidence type="ECO:0000313" key="9">
    <source>
        <dbReference type="Proteomes" id="UP000654075"/>
    </source>
</evidence>
<evidence type="ECO:0000256" key="5">
    <source>
        <dbReference type="ARBA" id="ARBA00023136"/>
    </source>
</evidence>
<dbReference type="Proteomes" id="UP000654075">
    <property type="component" value="Unassembled WGS sequence"/>
</dbReference>
<proteinExistence type="predicted"/>
<protein>
    <recommendedName>
        <fullName evidence="10">Photosystem II reaction center protein J</fullName>
    </recommendedName>
</protein>
<dbReference type="AlphaFoldDB" id="A0A813FWB8"/>
<dbReference type="InterPro" id="IPR037267">
    <property type="entry name" value="PSII_PsbJ_sf"/>
</dbReference>
<feature type="transmembrane region" description="Helical" evidence="7">
    <location>
        <begin position="32"/>
        <end position="53"/>
    </location>
</feature>
<keyword evidence="9" id="KW-1185">Reference proteome</keyword>
<dbReference type="GO" id="GO:0009539">
    <property type="term" value="C:photosystem II reaction center"/>
    <property type="evidence" value="ECO:0007669"/>
    <property type="project" value="InterPro"/>
</dbReference>
<evidence type="ECO:0000256" key="1">
    <source>
        <dbReference type="ARBA" id="ARBA00022469"/>
    </source>
</evidence>
<keyword evidence="3 7" id="KW-0812">Transmembrane</keyword>
<keyword evidence="6" id="KW-0604">Photosystem II</keyword>
<keyword evidence="4 7" id="KW-1133">Transmembrane helix</keyword>
<feature type="transmembrane region" description="Helical" evidence="7">
    <location>
        <begin position="100"/>
        <end position="123"/>
    </location>
</feature>